<proteinExistence type="inferred from homology"/>
<dbReference type="InterPro" id="IPR036390">
    <property type="entry name" value="WH_DNA-bd_sf"/>
</dbReference>
<dbReference type="CDD" id="cd05466">
    <property type="entry name" value="PBP2_LTTR_substrate"/>
    <property type="match status" value="1"/>
</dbReference>
<evidence type="ECO:0000256" key="2">
    <source>
        <dbReference type="ARBA" id="ARBA00023015"/>
    </source>
</evidence>
<dbReference type="Gene3D" id="3.40.190.290">
    <property type="match status" value="1"/>
</dbReference>
<dbReference type="SUPFAM" id="SSF46785">
    <property type="entry name" value="Winged helix' DNA-binding domain"/>
    <property type="match status" value="1"/>
</dbReference>
<reference evidence="6 7" key="1">
    <citation type="submission" date="2019-07" db="EMBL/GenBank/DDBJ databases">
        <title>The pathways for chlorine oxyanion respiration interact through the shared metabolite chlorate.</title>
        <authorList>
            <person name="Barnum T.P."/>
            <person name="Cheng Y."/>
            <person name="Hill K.A."/>
            <person name="Lucas L.N."/>
            <person name="Carlson H.K."/>
            <person name="Coates J.D."/>
        </authorList>
    </citation>
    <scope>NUCLEOTIDE SEQUENCE [LARGE SCALE GENOMIC DNA]</scope>
    <source>
        <strain evidence="6 7">BK-1</strain>
    </source>
</reference>
<dbReference type="InterPro" id="IPR036388">
    <property type="entry name" value="WH-like_DNA-bd_sf"/>
</dbReference>
<comment type="caution">
    <text evidence="6">The sequence shown here is derived from an EMBL/GenBank/DDBJ whole genome shotgun (WGS) entry which is preliminary data.</text>
</comment>
<dbReference type="Pfam" id="PF00126">
    <property type="entry name" value="HTH_1"/>
    <property type="match status" value="1"/>
</dbReference>
<dbReference type="PANTHER" id="PTHR30126">
    <property type="entry name" value="HTH-TYPE TRANSCRIPTIONAL REGULATOR"/>
    <property type="match status" value="1"/>
</dbReference>
<dbReference type="PANTHER" id="PTHR30126:SF40">
    <property type="entry name" value="HTH-TYPE TRANSCRIPTIONAL REGULATOR GLTR"/>
    <property type="match status" value="1"/>
</dbReference>
<dbReference type="InterPro" id="IPR000847">
    <property type="entry name" value="LysR_HTH_N"/>
</dbReference>
<keyword evidence="4" id="KW-0804">Transcription</keyword>
<comment type="similarity">
    <text evidence="1">Belongs to the LysR transcriptional regulatory family.</text>
</comment>
<keyword evidence="2" id="KW-0805">Transcription regulation</keyword>
<evidence type="ECO:0000313" key="7">
    <source>
        <dbReference type="Proteomes" id="UP000316649"/>
    </source>
</evidence>
<dbReference type="PROSITE" id="PS50931">
    <property type="entry name" value="HTH_LYSR"/>
    <property type="match status" value="1"/>
</dbReference>
<dbReference type="GO" id="GO:0003700">
    <property type="term" value="F:DNA-binding transcription factor activity"/>
    <property type="evidence" value="ECO:0007669"/>
    <property type="project" value="InterPro"/>
</dbReference>
<keyword evidence="3" id="KW-0238">DNA-binding</keyword>
<dbReference type="OrthoDB" id="9803735at2"/>
<evidence type="ECO:0000256" key="4">
    <source>
        <dbReference type="ARBA" id="ARBA00023163"/>
    </source>
</evidence>
<evidence type="ECO:0000313" key="6">
    <source>
        <dbReference type="EMBL" id="TVO73523.1"/>
    </source>
</evidence>
<protein>
    <submittedName>
        <fullName evidence="6">LysR family transcriptional regulator</fullName>
    </submittedName>
</protein>
<dbReference type="InterPro" id="IPR005119">
    <property type="entry name" value="LysR_subst-bd"/>
</dbReference>
<evidence type="ECO:0000256" key="3">
    <source>
        <dbReference type="ARBA" id="ARBA00023125"/>
    </source>
</evidence>
<dbReference type="GO" id="GO:0000976">
    <property type="term" value="F:transcription cis-regulatory region binding"/>
    <property type="evidence" value="ECO:0007669"/>
    <property type="project" value="TreeGrafter"/>
</dbReference>
<dbReference type="Pfam" id="PF03466">
    <property type="entry name" value="LysR_substrate"/>
    <property type="match status" value="1"/>
</dbReference>
<dbReference type="Proteomes" id="UP000316649">
    <property type="component" value="Unassembled WGS sequence"/>
</dbReference>
<dbReference type="PRINTS" id="PR00039">
    <property type="entry name" value="HTHLYSR"/>
</dbReference>
<sequence length="305" mass="33891">MELYHLKTFVKVADEGNLSRAAELLFTSQPAISAHIKALEEELGINLFQRTPKGMRLTPSGELLYQKAAGILNSADELKSEAQSLRQELVGDLKIGVHTDFEFVRIAPLLQNFARKHPKVRVHFLAGMSATNIPDVRKGNIDGGFFFGPAKSADLTTIELATIPIRVVAPATWQDRVEHASPEALCALPWIYTSQNCPFYDLHSQIFSDYQCTPNQVAFVDSEDAIRELVKAESGLALLREEDAKQMEQQGLGYCWAGEVPSIALSFAVQKRRRSEPLINAIIEEICSLWGVENESTNEMMIDSA</sequence>
<organism evidence="6 7">
    <name type="scientific">Sedimenticola selenatireducens</name>
    <dbReference type="NCBI Taxonomy" id="191960"/>
    <lineage>
        <taxon>Bacteria</taxon>
        <taxon>Pseudomonadati</taxon>
        <taxon>Pseudomonadota</taxon>
        <taxon>Gammaproteobacteria</taxon>
        <taxon>Chromatiales</taxon>
        <taxon>Sedimenticolaceae</taxon>
        <taxon>Sedimenticola</taxon>
    </lineage>
</organism>
<gene>
    <name evidence="6" type="ORF">FHP88_11640</name>
</gene>
<dbReference type="Gene3D" id="1.10.10.10">
    <property type="entry name" value="Winged helix-like DNA-binding domain superfamily/Winged helix DNA-binding domain"/>
    <property type="match status" value="1"/>
</dbReference>
<keyword evidence="7" id="KW-1185">Reference proteome</keyword>
<evidence type="ECO:0000256" key="1">
    <source>
        <dbReference type="ARBA" id="ARBA00009437"/>
    </source>
</evidence>
<accession>A0A557S7Z4</accession>
<dbReference type="AlphaFoldDB" id="A0A557S7Z4"/>
<dbReference type="SUPFAM" id="SSF53850">
    <property type="entry name" value="Periplasmic binding protein-like II"/>
    <property type="match status" value="1"/>
</dbReference>
<dbReference type="FunFam" id="1.10.10.10:FF:000001">
    <property type="entry name" value="LysR family transcriptional regulator"/>
    <property type="match status" value="1"/>
</dbReference>
<dbReference type="RefSeq" id="WP_144359245.1">
    <property type="nucleotide sequence ID" value="NZ_VMNH01000013.1"/>
</dbReference>
<feature type="domain" description="HTH lysR-type" evidence="5">
    <location>
        <begin position="1"/>
        <end position="58"/>
    </location>
</feature>
<evidence type="ECO:0000259" key="5">
    <source>
        <dbReference type="PROSITE" id="PS50931"/>
    </source>
</evidence>
<dbReference type="EMBL" id="VMNH01000013">
    <property type="protein sequence ID" value="TVO73523.1"/>
    <property type="molecule type" value="Genomic_DNA"/>
</dbReference>
<name>A0A557S7Z4_9GAMM</name>